<accession>A0A5B6X182</accession>
<dbReference type="AlphaFoldDB" id="A0A5B6X182"/>
<organism evidence="1 2">
    <name type="scientific">Gossypium australe</name>
    <dbReference type="NCBI Taxonomy" id="47621"/>
    <lineage>
        <taxon>Eukaryota</taxon>
        <taxon>Viridiplantae</taxon>
        <taxon>Streptophyta</taxon>
        <taxon>Embryophyta</taxon>
        <taxon>Tracheophyta</taxon>
        <taxon>Spermatophyta</taxon>
        <taxon>Magnoliopsida</taxon>
        <taxon>eudicotyledons</taxon>
        <taxon>Gunneridae</taxon>
        <taxon>Pentapetalae</taxon>
        <taxon>rosids</taxon>
        <taxon>malvids</taxon>
        <taxon>Malvales</taxon>
        <taxon>Malvaceae</taxon>
        <taxon>Malvoideae</taxon>
        <taxon>Gossypium</taxon>
    </lineage>
</organism>
<proteinExistence type="predicted"/>
<evidence type="ECO:0000313" key="2">
    <source>
        <dbReference type="Proteomes" id="UP000325315"/>
    </source>
</evidence>
<gene>
    <name evidence="1" type="ORF">EPI10_031355</name>
</gene>
<name>A0A5B6X182_9ROSI</name>
<comment type="caution">
    <text evidence="1">The sequence shown here is derived from an EMBL/GenBank/DDBJ whole genome shotgun (WGS) entry which is preliminary data.</text>
</comment>
<protein>
    <submittedName>
        <fullName evidence="1">Integrase</fullName>
    </submittedName>
</protein>
<sequence length="67" mass="7514">MSHQRWLELLKDFDLVIDYHSEKANVVADALSRKSSLLALRVLNAHLALNADGSVLAELNTKPLFLQ</sequence>
<dbReference type="Proteomes" id="UP000325315">
    <property type="component" value="Unassembled WGS sequence"/>
</dbReference>
<keyword evidence="2" id="KW-1185">Reference proteome</keyword>
<reference evidence="2" key="1">
    <citation type="journal article" date="2019" name="Plant Biotechnol. J.">
        <title>Genome sequencing of the Australian wild diploid species Gossypium australe highlights disease resistance and delayed gland morphogenesis.</title>
        <authorList>
            <person name="Cai Y."/>
            <person name="Cai X."/>
            <person name="Wang Q."/>
            <person name="Wang P."/>
            <person name="Zhang Y."/>
            <person name="Cai C."/>
            <person name="Xu Y."/>
            <person name="Wang K."/>
            <person name="Zhou Z."/>
            <person name="Wang C."/>
            <person name="Geng S."/>
            <person name="Li B."/>
            <person name="Dong Q."/>
            <person name="Hou Y."/>
            <person name="Wang H."/>
            <person name="Ai P."/>
            <person name="Liu Z."/>
            <person name="Yi F."/>
            <person name="Sun M."/>
            <person name="An G."/>
            <person name="Cheng J."/>
            <person name="Zhang Y."/>
            <person name="Shi Q."/>
            <person name="Xie Y."/>
            <person name="Shi X."/>
            <person name="Chang Y."/>
            <person name="Huang F."/>
            <person name="Chen Y."/>
            <person name="Hong S."/>
            <person name="Mi L."/>
            <person name="Sun Q."/>
            <person name="Zhang L."/>
            <person name="Zhou B."/>
            <person name="Peng R."/>
            <person name="Zhang X."/>
            <person name="Liu F."/>
        </authorList>
    </citation>
    <scope>NUCLEOTIDE SEQUENCE [LARGE SCALE GENOMIC DNA]</scope>
    <source>
        <strain evidence="2">cv. PA1801</strain>
    </source>
</reference>
<evidence type="ECO:0000313" key="1">
    <source>
        <dbReference type="EMBL" id="KAA3487538.1"/>
    </source>
</evidence>
<dbReference type="EMBL" id="SMMG02000001">
    <property type="protein sequence ID" value="KAA3487538.1"/>
    <property type="molecule type" value="Genomic_DNA"/>
</dbReference>